<gene>
    <name evidence="1" type="ORF">BN000_00625</name>
</gene>
<accession>A0A0U1CX34</accession>
<dbReference type="Proteomes" id="UP000199601">
    <property type="component" value="Unassembled WGS sequence"/>
</dbReference>
<reference evidence="2" key="1">
    <citation type="submission" date="2015-03" db="EMBL/GenBank/DDBJ databases">
        <authorList>
            <person name="Urmite Genomes"/>
        </authorList>
    </citation>
    <scope>NUCLEOTIDE SEQUENCE [LARGE SCALE GENOMIC DNA]</scope>
    <source>
        <strain evidence="2">CSUR P1344</strain>
    </source>
</reference>
<dbReference type="AlphaFoldDB" id="A0A0U1CX34"/>
<dbReference type="EMBL" id="CTEC01000001">
    <property type="protein sequence ID" value="CQD03699.1"/>
    <property type="molecule type" value="Genomic_DNA"/>
</dbReference>
<keyword evidence="2" id="KW-1185">Reference proteome</keyword>
<evidence type="ECO:0000313" key="1">
    <source>
        <dbReference type="EMBL" id="CQD03699.1"/>
    </source>
</evidence>
<protein>
    <submittedName>
        <fullName evidence="1">Uncharacterized protein</fullName>
    </submittedName>
</protein>
<organism evidence="1 2">
    <name type="scientific">Mycobacterium europaeum</name>
    <dbReference type="NCBI Taxonomy" id="761804"/>
    <lineage>
        <taxon>Bacteria</taxon>
        <taxon>Bacillati</taxon>
        <taxon>Actinomycetota</taxon>
        <taxon>Actinomycetes</taxon>
        <taxon>Mycobacteriales</taxon>
        <taxon>Mycobacteriaceae</taxon>
        <taxon>Mycobacterium</taxon>
        <taxon>Mycobacterium simiae complex</taxon>
    </lineage>
</organism>
<proteinExistence type="predicted"/>
<evidence type="ECO:0000313" key="2">
    <source>
        <dbReference type="Proteomes" id="UP000199601"/>
    </source>
</evidence>
<dbReference type="RefSeq" id="WP_090418309.1">
    <property type="nucleotide sequence ID" value="NZ_CTEC01000001.1"/>
</dbReference>
<name>A0A0U1CX34_9MYCO</name>
<sequence length="123" mass="13692">MTLVNVWSASFQQHVGRAVATIAEHQIPLPTVRDLTHKVIRPSELVDGIVLTITGLTPEFRDTLVQGITGGGVLTIEDQPAFAYVYTEARWDNGTLHVAAIPLVTHLRRSCLPDWYVPDERFC</sequence>